<evidence type="ECO:0000259" key="4">
    <source>
        <dbReference type="PROSITE" id="PS50014"/>
    </source>
</evidence>
<evidence type="ECO:0000256" key="2">
    <source>
        <dbReference type="PROSITE-ProRule" id="PRU00035"/>
    </source>
</evidence>
<dbReference type="SUPFAM" id="SSF47370">
    <property type="entry name" value="Bromodomain"/>
    <property type="match status" value="1"/>
</dbReference>
<feature type="domain" description="Bromo" evidence="4">
    <location>
        <begin position="14"/>
        <end position="86"/>
    </location>
</feature>
<evidence type="ECO:0000256" key="3">
    <source>
        <dbReference type="SAM" id="SignalP"/>
    </source>
</evidence>
<dbReference type="InterPro" id="IPR018359">
    <property type="entry name" value="Bromodomain_CS"/>
</dbReference>
<protein>
    <recommendedName>
        <fullName evidence="4">Bromo domain-containing protein</fullName>
    </recommendedName>
</protein>
<dbReference type="GO" id="GO:0005634">
    <property type="term" value="C:nucleus"/>
    <property type="evidence" value="ECO:0007669"/>
    <property type="project" value="UniProtKB-SubCell"/>
</dbReference>
<evidence type="ECO:0000256" key="1">
    <source>
        <dbReference type="ARBA" id="ARBA00023117"/>
    </source>
</evidence>
<proteinExistence type="predicted"/>
<dbReference type="GO" id="GO:0008360">
    <property type="term" value="P:regulation of cell shape"/>
    <property type="evidence" value="ECO:0007669"/>
    <property type="project" value="TreeGrafter"/>
</dbReference>
<dbReference type="InterPro" id="IPR052060">
    <property type="entry name" value="Bromo_WD_repeat"/>
</dbReference>
<dbReference type="InterPro" id="IPR036427">
    <property type="entry name" value="Bromodomain-like_sf"/>
</dbReference>
<dbReference type="PANTHER" id="PTHR16266:SF17">
    <property type="entry name" value="BRWD3"/>
    <property type="match status" value="1"/>
</dbReference>
<feature type="signal peptide" evidence="3">
    <location>
        <begin position="1"/>
        <end position="15"/>
    </location>
</feature>
<dbReference type="PROSITE" id="PS50014">
    <property type="entry name" value="BROMODOMAIN_2"/>
    <property type="match status" value="1"/>
</dbReference>
<dbReference type="PRINTS" id="PR00503">
    <property type="entry name" value="BROMODOMAIN"/>
</dbReference>
<accession>A0A7S0DV77</accession>
<dbReference type="PROSITE" id="PS00633">
    <property type="entry name" value="BROMODOMAIN_1"/>
    <property type="match status" value="1"/>
</dbReference>
<dbReference type="AlphaFoldDB" id="A0A7S0DV77"/>
<dbReference type="InterPro" id="IPR057451">
    <property type="entry name" value="BRWD/PHIP_AD"/>
</dbReference>
<dbReference type="GO" id="GO:0007010">
    <property type="term" value="P:cytoskeleton organization"/>
    <property type="evidence" value="ECO:0007669"/>
    <property type="project" value="TreeGrafter"/>
</dbReference>
<dbReference type="Pfam" id="PF25313">
    <property type="entry name" value="BRWD_AD"/>
    <property type="match status" value="1"/>
</dbReference>
<feature type="chain" id="PRO_5031310094" description="Bromo domain-containing protein" evidence="3">
    <location>
        <begin position="16"/>
        <end position="562"/>
    </location>
</feature>
<gene>
    <name evidence="5" type="ORF">HPHI1048_LOCUS373</name>
</gene>
<keyword evidence="1 2" id="KW-0103">Bromodomain</keyword>
<dbReference type="InterPro" id="IPR001487">
    <property type="entry name" value="Bromodomain"/>
</dbReference>
<reference evidence="5" key="1">
    <citation type="submission" date="2021-01" db="EMBL/GenBank/DDBJ databases">
        <authorList>
            <person name="Corre E."/>
            <person name="Pelletier E."/>
            <person name="Niang G."/>
            <person name="Scheremetjew M."/>
            <person name="Finn R."/>
            <person name="Kale V."/>
            <person name="Holt S."/>
            <person name="Cochrane G."/>
            <person name="Meng A."/>
            <person name="Brown T."/>
            <person name="Cohen L."/>
        </authorList>
    </citation>
    <scope>NUCLEOTIDE SEQUENCE</scope>
    <source>
        <strain evidence="5">CCMP325</strain>
    </source>
</reference>
<organism evidence="5">
    <name type="scientific">Hanusia phi</name>
    <dbReference type="NCBI Taxonomy" id="3032"/>
    <lineage>
        <taxon>Eukaryota</taxon>
        <taxon>Cryptophyceae</taxon>
        <taxon>Pyrenomonadales</taxon>
        <taxon>Geminigeraceae</taxon>
        <taxon>Hanusia</taxon>
    </lineage>
</organism>
<dbReference type="Pfam" id="PF00439">
    <property type="entry name" value="Bromodomain"/>
    <property type="match status" value="1"/>
</dbReference>
<keyword evidence="3" id="KW-0732">Signal</keyword>
<dbReference type="EMBL" id="HBEO01000511">
    <property type="protein sequence ID" value="CAD8465770.1"/>
    <property type="molecule type" value="Transcribed_RNA"/>
</dbReference>
<sequence>MRMLLFALNVVLVEDARYYGWFSCPVEPDRTGLKDYFNVIKVPMDLGTVVNKILANEYESHGFALRDIRQVWANARLYHGKGAPVTKAADHLETTFEDCLKAARSGSIDWTEIRFNSEGMQASRIRRDPVGADRFGREYFWDRKKLVAEIIEEASFLENLGFGRISFYHSLEELSKLSDCMDPKIPSEKNLQDWIQANRDLFRGISKESVLTEWQKDSSSNMNGTTSSKSFCDLMVDQVLEVKKSILSIPQHRSLLKCAKNLDGLLGCDKTDKQKYEEKCVSIVKKFLLDVDEILLDRGAFSTNWRDKRRAGFRETVAAAVTSPVLSLQMHYFRDFGLDLILTFSTREMNKSAWQRQRKGKIFCPVPMQEVYYVRNGHEEHIQKYGRNAWDEDLRPMKVERCQVEDVRYFEGKDKEEWPFAVVTLRSLEKEDETAEGQAPVGEIFHLTLHCGHSLPELMVDSRVFQRSLRPWKEGEKVKMWFSNEDQTGGHYYLGSFISQHVGEDEDVWNSITVRWDDGEEMQVCPWELLREGDQDMDLESPENLQRIPFQGSKNIMKIKLN</sequence>
<dbReference type="GO" id="GO:0006357">
    <property type="term" value="P:regulation of transcription by RNA polymerase II"/>
    <property type="evidence" value="ECO:0007669"/>
    <property type="project" value="TreeGrafter"/>
</dbReference>
<dbReference type="Gene3D" id="1.20.920.10">
    <property type="entry name" value="Bromodomain-like"/>
    <property type="match status" value="1"/>
</dbReference>
<dbReference type="PANTHER" id="PTHR16266">
    <property type="entry name" value="WD REPEAT DOMAIN 9"/>
    <property type="match status" value="1"/>
</dbReference>
<dbReference type="SMART" id="SM00297">
    <property type="entry name" value="BROMO"/>
    <property type="match status" value="1"/>
</dbReference>
<name>A0A7S0DV77_9CRYP</name>
<evidence type="ECO:0000313" key="5">
    <source>
        <dbReference type="EMBL" id="CAD8465770.1"/>
    </source>
</evidence>